<dbReference type="EMBL" id="AF530595">
    <property type="protein sequence ID" value="AAQ10002.1"/>
    <property type="molecule type" value="Genomic_DNA"/>
</dbReference>
<feature type="compositionally biased region" description="Basic and acidic residues" evidence="1">
    <location>
        <begin position="38"/>
        <end position="54"/>
    </location>
</feature>
<evidence type="ECO:0000313" key="4">
    <source>
        <dbReference type="EMBL" id="AAQ10002.1"/>
    </source>
</evidence>
<dbReference type="InterPro" id="IPR008700">
    <property type="entry name" value="TypeIII_avirulence_cleave"/>
</dbReference>
<dbReference type="Pfam" id="PF05627">
    <property type="entry name" value="AvrRpt-cleavage"/>
    <property type="match status" value="1"/>
</dbReference>
<proteinExistence type="predicted"/>
<dbReference type="PANTHER" id="PTHR33159">
    <property type="entry name" value="RPM1-INTERACTING PROTEIN 4 (RIN4) FAMILY PROTEIN"/>
    <property type="match status" value="1"/>
</dbReference>
<feature type="region of interest" description="Disordered" evidence="1">
    <location>
        <begin position="38"/>
        <end position="85"/>
    </location>
</feature>
<evidence type="ECO:0000313" key="3">
    <source>
        <dbReference type="EMBL" id="AAQ10001.1"/>
    </source>
</evidence>
<name>Q7X6Y5_PETIN</name>
<organism evidence="3">
    <name type="scientific">Petunia integrifolia subsp. inflata</name>
    <dbReference type="NCBI Taxonomy" id="212142"/>
    <lineage>
        <taxon>Eukaryota</taxon>
        <taxon>Viridiplantae</taxon>
        <taxon>Streptophyta</taxon>
        <taxon>Embryophyta</taxon>
        <taxon>Tracheophyta</taxon>
        <taxon>Spermatophyta</taxon>
        <taxon>Magnoliopsida</taxon>
        <taxon>eudicotyledons</taxon>
        <taxon>Gunneridae</taxon>
        <taxon>Pentapetalae</taxon>
        <taxon>asterids</taxon>
        <taxon>lamiids</taxon>
        <taxon>Solanales</taxon>
        <taxon>Solanaceae</taxon>
        <taxon>Petunioideae</taxon>
        <taxon>Petunia</taxon>
    </lineage>
</organism>
<dbReference type="AlphaFoldDB" id="Q7X6Y5"/>
<accession>Q7X6Y5</accession>
<evidence type="ECO:0000256" key="1">
    <source>
        <dbReference type="SAM" id="MobiDB-lite"/>
    </source>
</evidence>
<dbReference type="EMBL" id="AF530594">
    <property type="protein sequence ID" value="AAQ10001.1"/>
    <property type="molecule type" value="Genomic_DNA"/>
</dbReference>
<sequence length="85" mass="9883">MSDQRNERPLPRFGEWDVNNPAAAREFSVIFDRARNAKKDVNNDSPWKNKERETTPFTVKSDPQLRKSSSKQKWLCCGHPSYAES</sequence>
<dbReference type="InterPro" id="IPR040387">
    <property type="entry name" value="RIN4/NOI4"/>
</dbReference>
<dbReference type="PANTHER" id="PTHR33159:SF101">
    <property type="entry name" value="OS04G0379600 PROTEIN"/>
    <property type="match status" value="1"/>
</dbReference>
<evidence type="ECO:0000259" key="2">
    <source>
        <dbReference type="Pfam" id="PF05627"/>
    </source>
</evidence>
<feature type="domain" description="RIN4 pathogenic type III effector avirulence factor Avr cleavage site" evidence="2">
    <location>
        <begin position="8"/>
        <end position="39"/>
    </location>
</feature>
<reference evidence="3" key="1">
    <citation type="journal article" date="2003" name="Plant Mol. Biol.">
        <title>Genetic mapping and molecular characterization of the self-incompatibility (S) locus in Petunia inflata.</title>
        <authorList>
            <person name="Wang Y."/>
            <person name="Wang X."/>
            <person name="McCubbin A.G."/>
            <person name="Kao T.H."/>
        </authorList>
    </citation>
    <scope>NUCLEOTIDE SEQUENCE</scope>
</reference>
<protein>
    <submittedName>
        <fullName evidence="3">Putative nitrate-induced NOI protein</fullName>
    </submittedName>
</protein>
<gene>
    <name evidence="3" type="primary">S1-G261</name>
    <name evidence="4" type="synonym">S2-G261</name>
</gene>